<dbReference type="PANTHER" id="PTHR43716:SF2">
    <property type="entry name" value="BLL6224 PROTEIN"/>
    <property type="match status" value="1"/>
</dbReference>
<evidence type="ECO:0000256" key="2">
    <source>
        <dbReference type="ARBA" id="ARBA00022630"/>
    </source>
</evidence>
<dbReference type="InterPro" id="IPR016167">
    <property type="entry name" value="FAD-bd_PCMH_sub1"/>
</dbReference>
<dbReference type="InterPro" id="IPR004113">
    <property type="entry name" value="FAD-bd_oxidored_4_C"/>
</dbReference>
<dbReference type="Gene3D" id="1.10.45.10">
    <property type="entry name" value="Vanillyl-alcohol Oxidase, Chain A, domain 4"/>
    <property type="match status" value="1"/>
</dbReference>
<dbReference type="InterPro" id="IPR016171">
    <property type="entry name" value="Vanillyl_alc_oxidase_C-sub2"/>
</dbReference>
<dbReference type="EMBL" id="WHOS01000002">
    <property type="protein sequence ID" value="NUA98085.1"/>
    <property type="molecule type" value="Genomic_DNA"/>
</dbReference>
<comment type="caution">
    <text evidence="5">The sequence shown here is derived from an EMBL/GenBank/DDBJ whole genome shotgun (WGS) entry which is preliminary data.</text>
</comment>
<dbReference type="InterPro" id="IPR016164">
    <property type="entry name" value="FAD-linked_Oxase-like_C"/>
</dbReference>
<dbReference type="Pfam" id="PF02913">
    <property type="entry name" value="FAD-oxidase_C"/>
    <property type="match status" value="1"/>
</dbReference>
<dbReference type="InterPro" id="IPR051264">
    <property type="entry name" value="FAD-oxidored/transferase_4"/>
</dbReference>
<proteinExistence type="inferred from homology"/>
<dbReference type="Gene3D" id="3.30.70.2190">
    <property type="match status" value="1"/>
</dbReference>
<sequence length="480" mass="49755">MSGTEVVERARAILGPAHVLSDPADTAPFLADWRGRYRGAALGVVRPADAAQVAAIVRLCAETGTPLVPQGGNTGVVGGAIPDDSGRSLVLCLSRLNRVREVDPIGDSLTVEAGCTLAAVQAAAEEAGRLFPMSLGSEGSCQIGGTIATNAGGTAVLRYGPMRDLVLGLEVVLPDGTLWNGLRALRKDNTGYALKHLFIGAEGTLGIVTAATLKLFPRPQSVATGFLALPSLDAALQVFAQLRGALGDRVTTAEILSEAQLASVLAHVPGTVRPLGTIMPWYLLVEVTDPMQGLDLAARLEDLLATGLEDGRIADAAVARSQAQANGMWKLRHSVSEANRKSGIVVGHDTAVPVARIPDFVARATAAVAAVRPDARVVAVGHIGDGNIHLVAILPESLRTSGEPLDRIAQTISAAVHEQAIALGGTISAEHGIGQSMRDALAAFKGPAEMALMHGIKQLFDPLGVMNPGKVVAARHCPRH</sequence>
<dbReference type="Proteomes" id="UP000605086">
    <property type="component" value="Unassembled WGS sequence"/>
</dbReference>
<keyword evidence="3" id="KW-0274">FAD</keyword>
<gene>
    <name evidence="5" type="ORF">GBZ48_02175</name>
</gene>
<dbReference type="Gene3D" id="3.30.465.10">
    <property type="match status" value="1"/>
</dbReference>
<dbReference type="RefSeq" id="WP_174469504.1">
    <property type="nucleotide sequence ID" value="NZ_JAGINN010000006.1"/>
</dbReference>
<dbReference type="Gene3D" id="3.30.70.2740">
    <property type="match status" value="1"/>
</dbReference>
<dbReference type="Gene3D" id="3.30.43.10">
    <property type="entry name" value="Uridine Diphospho-n-acetylenolpyruvylglucosamine Reductase, domain 2"/>
    <property type="match status" value="1"/>
</dbReference>
<name>A0ABX2K5I3_9PROT</name>
<evidence type="ECO:0000259" key="4">
    <source>
        <dbReference type="PROSITE" id="PS51387"/>
    </source>
</evidence>
<reference evidence="5 6" key="1">
    <citation type="submission" date="2019-10" db="EMBL/GenBank/DDBJ databases">
        <title>Genome sequence of Azospirillum melinis.</title>
        <authorList>
            <person name="Ambrosini A."/>
            <person name="Sant'Anna F.H."/>
            <person name="Cassan F.D."/>
            <person name="Souza E.M."/>
            <person name="Passaglia L.M.P."/>
        </authorList>
    </citation>
    <scope>NUCLEOTIDE SEQUENCE [LARGE SCALE GENOMIC DNA]</scope>
    <source>
        <strain evidence="5 6">TMCY0552</strain>
    </source>
</reference>
<feature type="domain" description="FAD-binding PCMH-type" evidence="4">
    <location>
        <begin position="37"/>
        <end position="218"/>
    </location>
</feature>
<protein>
    <submittedName>
        <fullName evidence="5">FAD-binding protein</fullName>
    </submittedName>
</protein>
<evidence type="ECO:0000313" key="6">
    <source>
        <dbReference type="Proteomes" id="UP000605086"/>
    </source>
</evidence>
<evidence type="ECO:0000256" key="3">
    <source>
        <dbReference type="ARBA" id="ARBA00022827"/>
    </source>
</evidence>
<accession>A0ABX2K5I3</accession>
<dbReference type="InterPro" id="IPR006094">
    <property type="entry name" value="Oxid_FAD_bind_N"/>
</dbReference>
<comment type="similarity">
    <text evidence="1">Belongs to the FAD-binding oxidoreductase/transferase type 4 family.</text>
</comment>
<dbReference type="Pfam" id="PF01565">
    <property type="entry name" value="FAD_binding_4"/>
    <property type="match status" value="1"/>
</dbReference>
<keyword evidence="6" id="KW-1185">Reference proteome</keyword>
<dbReference type="SUPFAM" id="SSF55103">
    <property type="entry name" value="FAD-linked oxidases, C-terminal domain"/>
    <property type="match status" value="1"/>
</dbReference>
<dbReference type="InterPro" id="IPR016169">
    <property type="entry name" value="FAD-bd_PCMH_sub2"/>
</dbReference>
<dbReference type="PROSITE" id="PS51387">
    <property type="entry name" value="FAD_PCMH"/>
    <property type="match status" value="1"/>
</dbReference>
<dbReference type="SUPFAM" id="SSF56176">
    <property type="entry name" value="FAD-binding/transporter-associated domain-like"/>
    <property type="match status" value="1"/>
</dbReference>
<evidence type="ECO:0000256" key="1">
    <source>
        <dbReference type="ARBA" id="ARBA00008000"/>
    </source>
</evidence>
<dbReference type="InterPro" id="IPR016166">
    <property type="entry name" value="FAD-bd_PCMH"/>
</dbReference>
<organism evidence="5 6">
    <name type="scientific">Azospirillum melinis</name>
    <dbReference type="NCBI Taxonomy" id="328839"/>
    <lineage>
        <taxon>Bacteria</taxon>
        <taxon>Pseudomonadati</taxon>
        <taxon>Pseudomonadota</taxon>
        <taxon>Alphaproteobacteria</taxon>
        <taxon>Rhodospirillales</taxon>
        <taxon>Azospirillaceae</taxon>
        <taxon>Azospirillum</taxon>
    </lineage>
</organism>
<dbReference type="PANTHER" id="PTHR43716">
    <property type="entry name" value="D-2-HYDROXYGLUTARATE DEHYDROGENASE, MITOCHONDRIAL"/>
    <property type="match status" value="1"/>
</dbReference>
<keyword evidence="2" id="KW-0285">Flavoprotein</keyword>
<evidence type="ECO:0000313" key="5">
    <source>
        <dbReference type="EMBL" id="NUA98085.1"/>
    </source>
</evidence>
<dbReference type="InterPro" id="IPR036318">
    <property type="entry name" value="FAD-bd_PCMH-like_sf"/>
</dbReference>